<sequence>MTLGIKLAVCVVGEVLEWLERRDKGSNWVLEILVHEGTLQTTGTAMAKTLGVYYEALYASSSVMTSEDCNNFIKDLTLLMLTAEDRMVLDQDLTVEEITSAVRALQFREAAGRMACQ</sequence>
<proteinExistence type="predicted"/>
<organism evidence="1 2">
    <name type="scientific">Pleurodeles waltl</name>
    <name type="common">Iberian ribbed newt</name>
    <dbReference type="NCBI Taxonomy" id="8319"/>
    <lineage>
        <taxon>Eukaryota</taxon>
        <taxon>Metazoa</taxon>
        <taxon>Chordata</taxon>
        <taxon>Craniata</taxon>
        <taxon>Vertebrata</taxon>
        <taxon>Euteleostomi</taxon>
        <taxon>Amphibia</taxon>
        <taxon>Batrachia</taxon>
        <taxon>Caudata</taxon>
        <taxon>Salamandroidea</taxon>
        <taxon>Salamandridae</taxon>
        <taxon>Pleurodelinae</taxon>
        <taxon>Pleurodeles</taxon>
    </lineage>
</organism>
<reference evidence="1" key="1">
    <citation type="journal article" date="2022" name="bioRxiv">
        <title>Sequencing and chromosome-scale assembly of the giantPleurodeles waltlgenome.</title>
        <authorList>
            <person name="Brown T."/>
            <person name="Elewa A."/>
            <person name="Iarovenko S."/>
            <person name="Subramanian E."/>
            <person name="Araus A.J."/>
            <person name="Petzold A."/>
            <person name="Susuki M."/>
            <person name="Suzuki K.-i.T."/>
            <person name="Hayashi T."/>
            <person name="Toyoda A."/>
            <person name="Oliveira C."/>
            <person name="Osipova E."/>
            <person name="Leigh N.D."/>
            <person name="Simon A."/>
            <person name="Yun M.H."/>
        </authorList>
    </citation>
    <scope>NUCLEOTIDE SEQUENCE</scope>
    <source>
        <strain evidence="1">20211129_DDA</strain>
        <tissue evidence="1">Liver</tissue>
    </source>
</reference>
<name>A0AAV7W823_PLEWA</name>
<accession>A0AAV7W823</accession>
<keyword evidence="2" id="KW-1185">Reference proteome</keyword>
<dbReference type="Proteomes" id="UP001066276">
    <property type="component" value="Chromosome 1_2"/>
</dbReference>
<gene>
    <name evidence="1" type="ORF">NDU88_004907</name>
</gene>
<comment type="caution">
    <text evidence="1">The sequence shown here is derived from an EMBL/GenBank/DDBJ whole genome shotgun (WGS) entry which is preliminary data.</text>
</comment>
<evidence type="ECO:0000313" key="2">
    <source>
        <dbReference type="Proteomes" id="UP001066276"/>
    </source>
</evidence>
<dbReference type="AlphaFoldDB" id="A0AAV7W823"/>
<protein>
    <submittedName>
        <fullName evidence="1">Uncharacterized protein</fullName>
    </submittedName>
</protein>
<evidence type="ECO:0000313" key="1">
    <source>
        <dbReference type="EMBL" id="KAJ1209533.1"/>
    </source>
</evidence>
<dbReference type="EMBL" id="JANPWB010000002">
    <property type="protein sequence ID" value="KAJ1209533.1"/>
    <property type="molecule type" value="Genomic_DNA"/>
</dbReference>